<dbReference type="PROSITE" id="PS50977">
    <property type="entry name" value="HTH_TETR_2"/>
    <property type="match status" value="1"/>
</dbReference>
<gene>
    <name evidence="7" type="ORF">G7Y82_00745</name>
</gene>
<organism evidence="7 8">
    <name type="scientific">Solimonas marina</name>
    <dbReference type="NCBI Taxonomy" id="2714601"/>
    <lineage>
        <taxon>Bacteria</taxon>
        <taxon>Pseudomonadati</taxon>
        <taxon>Pseudomonadota</taxon>
        <taxon>Gammaproteobacteria</taxon>
        <taxon>Nevskiales</taxon>
        <taxon>Nevskiaceae</taxon>
        <taxon>Solimonas</taxon>
    </lineage>
</organism>
<protein>
    <submittedName>
        <fullName evidence="7">TetR/AcrR family transcriptional regulator</fullName>
    </submittedName>
</protein>
<keyword evidence="1" id="KW-0678">Repressor</keyword>
<dbReference type="InterPro" id="IPR036271">
    <property type="entry name" value="Tet_transcr_reg_TetR-rel_C_sf"/>
</dbReference>
<keyword evidence="3 5" id="KW-0238">DNA-binding</keyword>
<dbReference type="PANTHER" id="PTHR47506">
    <property type="entry name" value="TRANSCRIPTIONAL REGULATORY PROTEIN"/>
    <property type="match status" value="1"/>
</dbReference>
<reference evidence="7" key="1">
    <citation type="submission" date="2020-03" db="EMBL/GenBank/DDBJ databases">
        <title>Solimonas marina sp. nov., isolated from deep seawater of the Pacific Ocean.</title>
        <authorList>
            <person name="Liu X."/>
            <person name="Lai Q."/>
            <person name="Sun F."/>
            <person name="Gai Y."/>
            <person name="Li G."/>
            <person name="Shao Z."/>
        </authorList>
    </citation>
    <scope>NUCLEOTIDE SEQUENCE</scope>
    <source>
        <strain evidence="7">C16B3</strain>
    </source>
</reference>
<evidence type="ECO:0000256" key="5">
    <source>
        <dbReference type="PROSITE-ProRule" id="PRU00335"/>
    </source>
</evidence>
<dbReference type="PRINTS" id="PR00455">
    <property type="entry name" value="HTHTETR"/>
</dbReference>
<evidence type="ECO:0000256" key="2">
    <source>
        <dbReference type="ARBA" id="ARBA00023015"/>
    </source>
</evidence>
<dbReference type="Pfam" id="PF00440">
    <property type="entry name" value="TetR_N"/>
    <property type="match status" value="1"/>
</dbReference>
<dbReference type="InterPro" id="IPR001647">
    <property type="entry name" value="HTH_TetR"/>
</dbReference>
<dbReference type="Pfam" id="PF13977">
    <property type="entry name" value="TetR_C_6"/>
    <property type="match status" value="1"/>
</dbReference>
<feature type="DNA-binding region" description="H-T-H motif" evidence="5">
    <location>
        <begin position="38"/>
        <end position="57"/>
    </location>
</feature>
<keyword evidence="2" id="KW-0805">Transcription regulation</keyword>
<dbReference type="PANTHER" id="PTHR47506:SF1">
    <property type="entry name" value="HTH-TYPE TRANSCRIPTIONAL REGULATOR YJDC"/>
    <property type="match status" value="1"/>
</dbReference>
<dbReference type="GO" id="GO:0003677">
    <property type="term" value="F:DNA binding"/>
    <property type="evidence" value="ECO:0007669"/>
    <property type="project" value="UniProtKB-UniRule"/>
</dbReference>
<dbReference type="InterPro" id="IPR009057">
    <property type="entry name" value="Homeodomain-like_sf"/>
</dbReference>
<dbReference type="InterPro" id="IPR039538">
    <property type="entry name" value="BetI_C"/>
</dbReference>
<keyword evidence="4" id="KW-0804">Transcription</keyword>
<evidence type="ECO:0000256" key="3">
    <source>
        <dbReference type="ARBA" id="ARBA00023125"/>
    </source>
</evidence>
<dbReference type="Proteomes" id="UP000653472">
    <property type="component" value="Unassembled WGS sequence"/>
</dbReference>
<sequence length="205" mass="22433">MTDPDKDSGASDRGEQRRQQILAAAQDCFQRRGFHATSMSELSKAAGMSVGHIYHYFENKEAVIKAMVDAKADFVVGKIEDMRRKGNVLSSMVDDVREHIDDKTGTPDAALRIEILAEATRNAPVLERLRAADARSKTKFQEALREAYPEGCADDATLEGITTVAAALYEGLAIRALVAPDFDREATILAVQRALEGLLYGKCSN</sequence>
<keyword evidence="8" id="KW-1185">Reference proteome</keyword>
<dbReference type="EMBL" id="JAAVXB010000001">
    <property type="protein sequence ID" value="NKF20823.1"/>
    <property type="molecule type" value="Genomic_DNA"/>
</dbReference>
<dbReference type="SUPFAM" id="SSF46689">
    <property type="entry name" value="Homeodomain-like"/>
    <property type="match status" value="1"/>
</dbReference>
<dbReference type="Gene3D" id="1.10.357.10">
    <property type="entry name" value="Tetracycline Repressor, domain 2"/>
    <property type="match status" value="1"/>
</dbReference>
<dbReference type="AlphaFoldDB" id="A0A969W7C0"/>
<evidence type="ECO:0000256" key="1">
    <source>
        <dbReference type="ARBA" id="ARBA00022491"/>
    </source>
</evidence>
<comment type="caution">
    <text evidence="7">The sequence shown here is derived from an EMBL/GenBank/DDBJ whole genome shotgun (WGS) entry which is preliminary data.</text>
</comment>
<dbReference type="SUPFAM" id="SSF48498">
    <property type="entry name" value="Tetracyclin repressor-like, C-terminal domain"/>
    <property type="match status" value="1"/>
</dbReference>
<accession>A0A969W7C0</accession>
<dbReference type="RefSeq" id="WP_168146085.1">
    <property type="nucleotide sequence ID" value="NZ_JAAVXB010000001.1"/>
</dbReference>
<proteinExistence type="predicted"/>
<evidence type="ECO:0000313" key="7">
    <source>
        <dbReference type="EMBL" id="NKF20823.1"/>
    </source>
</evidence>
<evidence type="ECO:0000313" key="8">
    <source>
        <dbReference type="Proteomes" id="UP000653472"/>
    </source>
</evidence>
<feature type="domain" description="HTH tetR-type" evidence="6">
    <location>
        <begin position="15"/>
        <end position="75"/>
    </location>
</feature>
<evidence type="ECO:0000259" key="6">
    <source>
        <dbReference type="PROSITE" id="PS50977"/>
    </source>
</evidence>
<dbReference type="FunFam" id="1.10.10.60:FF:000141">
    <property type="entry name" value="TetR family transcriptional regulator"/>
    <property type="match status" value="1"/>
</dbReference>
<name>A0A969W7C0_9GAMM</name>
<evidence type="ECO:0000256" key="4">
    <source>
        <dbReference type="ARBA" id="ARBA00023163"/>
    </source>
</evidence>